<dbReference type="Gene3D" id="3.30.1120.70">
    <property type="match status" value="1"/>
</dbReference>
<proteinExistence type="predicted"/>
<accession>I4EG27</accession>
<comment type="caution">
    <text evidence="1">The sequence shown here is derived from an EMBL/GenBank/DDBJ whole genome shotgun (WGS) entry which is preliminary data.</text>
</comment>
<dbReference type="Proteomes" id="UP000004221">
    <property type="component" value="Unassembled WGS sequence"/>
</dbReference>
<dbReference type="InterPro" id="IPR006944">
    <property type="entry name" value="Phage/GTA_portal"/>
</dbReference>
<gene>
    <name evidence="1" type="ORF">NITHO_2520014</name>
</gene>
<dbReference type="OrthoDB" id="9765386at2"/>
<name>I4EG27_9BACT</name>
<reference evidence="1 2" key="1">
    <citation type="journal article" date="2012" name="ISME J.">
        <title>Nitrification expanded: discovery, physiology and genomics of a nitrite-oxidizing bacterium from the phylum Chloroflexi.</title>
        <authorList>
            <person name="Sorokin D.Y."/>
            <person name="Lucker S."/>
            <person name="Vejmelkova D."/>
            <person name="Kostrikina N.A."/>
            <person name="Kleerebezem R."/>
            <person name="Rijpstra W.I."/>
            <person name="Damste J.S."/>
            <person name="Le Paslier D."/>
            <person name="Muyzer G."/>
            <person name="Wagner M."/>
            <person name="van Loosdrecht M.C."/>
            <person name="Daims H."/>
        </authorList>
    </citation>
    <scope>NUCLEOTIDE SEQUENCE [LARGE SCALE GENOMIC DNA]</scope>
    <source>
        <strain evidence="2">none</strain>
    </source>
</reference>
<dbReference type="RefSeq" id="WP_008477103.1">
    <property type="nucleotide sequence ID" value="NZ_CAGS01000171.1"/>
</dbReference>
<protein>
    <submittedName>
        <fullName evidence="1">Phage portal protein, hk97 family</fullName>
    </submittedName>
</protein>
<evidence type="ECO:0000313" key="2">
    <source>
        <dbReference type="Proteomes" id="UP000004221"/>
    </source>
</evidence>
<organism evidence="1 2">
    <name type="scientific">Nitrolancea hollandica Lb</name>
    <dbReference type="NCBI Taxonomy" id="1129897"/>
    <lineage>
        <taxon>Bacteria</taxon>
        <taxon>Pseudomonadati</taxon>
        <taxon>Thermomicrobiota</taxon>
        <taxon>Thermomicrobia</taxon>
        <taxon>Sphaerobacterales</taxon>
        <taxon>Sphaerobacterineae</taxon>
        <taxon>Sphaerobacteraceae</taxon>
        <taxon>Nitrolancea</taxon>
    </lineage>
</organism>
<dbReference type="AlphaFoldDB" id="I4EG27"/>
<sequence>MGILSRIWSPQPAAHDLSNVNEKFWSGTIGARTNSGVSVSPDTALNAAAVWAAVKAISETVASLPLIMYQRRDDGGKDRASGHPLYDLLHDQPNGDQTAFEFKEMLTTHLLLRGNAFAEKVPGPRGAVDQLIPIHPDLVTIERLPSRKLRFRVRDDQGGERILLQDEMLYLRGLSLDGLTGVSVITYARESIGLMQAAESYGARVFSQGAQPGGVLEHPKELSKEAAARVSESWQAAHSGLGNAHKVAVLEDGLTWKQTSMTSEDAQYLETRKFEISEIARWFRMPAHMLGDLERATFSNIEQQALEFVIYTMLPWFTRWEQASKRDLILAPRTYFAEFLVDGLLRGDIKTRYEAYAIGRQWGWLSQNDIRRLENMNPIAGGDTYLTPLNMLPADQQAEAVEAANKVYAIIERNGHHADAE</sequence>
<evidence type="ECO:0000313" key="1">
    <source>
        <dbReference type="EMBL" id="CCF83639.1"/>
    </source>
</evidence>
<dbReference type="Pfam" id="PF04860">
    <property type="entry name" value="Phage_portal"/>
    <property type="match status" value="1"/>
</dbReference>
<keyword evidence="2" id="KW-1185">Reference proteome</keyword>
<dbReference type="Gene3D" id="3.40.140.120">
    <property type="match status" value="1"/>
</dbReference>
<dbReference type="EMBL" id="CAGS01000171">
    <property type="protein sequence ID" value="CCF83639.1"/>
    <property type="molecule type" value="Genomic_DNA"/>
</dbReference>
<dbReference type="Gene3D" id="1.20.1270.210">
    <property type="match status" value="1"/>
</dbReference>
<dbReference type="NCBIfam" id="TIGR01537">
    <property type="entry name" value="portal_HK97"/>
    <property type="match status" value="1"/>
</dbReference>
<dbReference type="InterPro" id="IPR006427">
    <property type="entry name" value="Portal_HK97"/>
</dbReference>